<keyword evidence="2" id="KW-0645">Protease</keyword>
<organism evidence="2">
    <name type="scientific">human gut metagenome</name>
    <dbReference type="NCBI Taxonomy" id="408170"/>
    <lineage>
        <taxon>unclassified sequences</taxon>
        <taxon>metagenomes</taxon>
        <taxon>organismal metagenomes</taxon>
    </lineage>
</organism>
<dbReference type="GO" id="GO:0006508">
    <property type="term" value="P:proteolysis"/>
    <property type="evidence" value="ECO:0007669"/>
    <property type="project" value="UniProtKB-KW"/>
</dbReference>
<keyword evidence="1" id="KW-1133">Transmembrane helix</keyword>
<dbReference type="AlphaFoldDB" id="K1RXS3"/>
<dbReference type="GO" id="GO:0008233">
    <property type="term" value="F:peptidase activity"/>
    <property type="evidence" value="ECO:0007669"/>
    <property type="project" value="UniProtKB-KW"/>
</dbReference>
<sequence length="52" mass="5828">FKLMQYEQYIMIAVLAICWTGVLNAPLNFLDNAVMSFLDFTTSFVPLVPLGA</sequence>
<comment type="caution">
    <text evidence="2">The sequence shown here is derived from an EMBL/GenBank/DDBJ whole genome shotgun (WGS) entry which is preliminary data.</text>
</comment>
<evidence type="ECO:0000313" key="2">
    <source>
        <dbReference type="EMBL" id="EKC53342.1"/>
    </source>
</evidence>
<dbReference type="EMBL" id="AJWY01011223">
    <property type="protein sequence ID" value="EKC53342.1"/>
    <property type="molecule type" value="Genomic_DNA"/>
</dbReference>
<keyword evidence="1" id="KW-0812">Transmembrane</keyword>
<keyword evidence="2" id="KW-0378">Hydrolase</keyword>
<name>K1RXS3_9ZZZZ</name>
<keyword evidence="1" id="KW-0472">Membrane</keyword>
<reference evidence="2" key="1">
    <citation type="journal article" date="2013" name="Environ. Microbiol.">
        <title>Microbiota from the distal guts of lean and obese adolescents exhibit partial functional redundancy besides clear differences in community structure.</title>
        <authorList>
            <person name="Ferrer M."/>
            <person name="Ruiz A."/>
            <person name="Lanza F."/>
            <person name="Haange S.B."/>
            <person name="Oberbach A."/>
            <person name="Till H."/>
            <person name="Bargiela R."/>
            <person name="Campoy C."/>
            <person name="Segura M.T."/>
            <person name="Richter M."/>
            <person name="von Bergen M."/>
            <person name="Seifert J."/>
            <person name="Suarez A."/>
        </authorList>
    </citation>
    <scope>NUCLEOTIDE SEQUENCE</scope>
</reference>
<proteinExistence type="predicted"/>
<feature type="non-terminal residue" evidence="2">
    <location>
        <position position="1"/>
    </location>
</feature>
<accession>K1RXS3</accession>
<protein>
    <submittedName>
        <fullName evidence="2">Zn-dependent protease</fullName>
    </submittedName>
</protein>
<feature type="transmembrane region" description="Helical" evidence="1">
    <location>
        <begin position="9"/>
        <end position="30"/>
    </location>
</feature>
<evidence type="ECO:0000256" key="1">
    <source>
        <dbReference type="SAM" id="Phobius"/>
    </source>
</evidence>
<gene>
    <name evidence="2" type="ORF">LEA_16426</name>
</gene>